<accession>A0A0V0YRN9</accession>
<evidence type="ECO:0000313" key="2">
    <source>
        <dbReference type="Proteomes" id="UP000054653"/>
    </source>
</evidence>
<gene>
    <name evidence="1" type="ORF">T03_4237</name>
</gene>
<keyword evidence="2" id="KW-1185">Reference proteome</keyword>
<protein>
    <submittedName>
        <fullName evidence="1">Uncharacterized protein</fullName>
    </submittedName>
</protein>
<dbReference type="EMBL" id="JYDI01007522">
    <property type="protein sequence ID" value="KRY02458.1"/>
    <property type="molecule type" value="Genomic_DNA"/>
</dbReference>
<evidence type="ECO:0000313" key="1">
    <source>
        <dbReference type="EMBL" id="KRY02458.1"/>
    </source>
</evidence>
<proteinExistence type="predicted"/>
<dbReference type="Proteomes" id="UP000054653">
    <property type="component" value="Unassembled WGS sequence"/>
</dbReference>
<organism evidence="1 2">
    <name type="scientific">Trichinella britovi</name>
    <name type="common">Parasitic roundworm</name>
    <dbReference type="NCBI Taxonomy" id="45882"/>
    <lineage>
        <taxon>Eukaryota</taxon>
        <taxon>Metazoa</taxon>
        <taxon>Ecdysozoa</taxon>
        <taxon>Nematoda</taxon>
        <taxon>Enoplea</taxon>
        <taxon>Dorylaimia</taxon>
        <taxon>Trichinellida</taxon>
        <taxon>Trichinellidae</taxon>
        <taxon>Trichinella</taxon>
    </lineage>
</organism>
<reference evidence="1 2" key="1">
    <citation type="submission" date="2015-01" db="EMBL/GenBank/DDBJ databases">
        <title>Evolution of Trichinella species and genotypes.</title>
        <authorList>
            <person name="Korhonen P.K."/>
            <person name="Edoardo P."/>
            <person name="Giuseppe L.R."/>
            <person name="Gasser R.B."/>
        </authorList>
    </citation>
    <scope>NUCLEOTIDE SEQUENCE [LARGE SCALE GENOMIC DNA]</scope>
    <source>
        <strain evidence="1">ISS120</strain>
    </source>
</reference>
<name>A0A0V0YRN9_TRIBR</name>
<sequence>LCLKIIMNNPPGNGDLNGSSFYKFDNLFHSSFCF</sequence>
<dbReference type="AlphaFoldDB" id="A0A0V0YRN9"/>
<feature type="non-terminal residue" evidence="1">
    <location>
        <position position="1"/>
    </location>
</feature>
<comment type="caution">
    <text evidence="1">The sequence shown here is derived from an EMBL/GenBank/DDBJ whole genome shotgun (WGS) entry which is preliminary data.</text>
</comment>